<dbReference type="EMBL" id="LR796469">
    <property type="protein sequence ID" value="CAB4146425.1"/>
    <property type="molecule type" value="Genomic_DNA"/>
</dbReference>
<name>A0A6J5NUV4_9CAUD</name>
<sequence>MGSAWASNMLTADQIEARKLVMVKLVLTMTHQNEARTDRLEQIAICDMALKYLQAQEQEPVAWMFDQAMYSETDVRGRGWILMFATDDPKHPLMTRNVTPLFAAPVRAKSPTEYMGALTDAERLSNNIEDDTLMCISNHADHVALSIADARSIIAALRAKGET</sequence>
<evidence type="ECO:0000313" key="3">
    <source>
        <dbReference type="EMBL" id="CAB4187192.1"/>
    </source>
</evidence>
<proteinExistence type="predicted"/>
<organism evidence="2">
    <name type="scientific">uncultured Caudovirales phage</name>
    <dbReference type="NCBI Taxonomy" id="2100421"/>
    <lineage>
        <taxon>Viruses</taxon>
        <taxon>Duplodnaviria</taxon>
        <taxon>Heunggongvirae</taxon>
        <taxon>Uroviricota</taxon>
        <taxon>Caudoviricetes</taxon>
        <taxon>Peduoviridae</taxon>
        <taxon>Maltschvirus</taxon>
        <taxon>Maltschvirus maltsch</taxon>
    </lineage>
</organism>
<dbReference type="EMBL" id="LR797106">
    <property type="protein sequence ID" value="CAB4187192.1"/>
    <property type="molecule type" value="Genomic_DNA"/>
</dbReference>
<reference evidence="2" key="1">
    <citation type="submission" date="2020-04" db="EMBL/GenBank/DDBJ databases">
        <authorList>
            <person name="Chiriac C."/>
            <person name="Salcher M."/>
            <person name="Ghai R."/>
            <person name="Kavagutti S V."/>
        </authorList>
    </citation>
    <scope>NUCLEOTIDE SEQUENCE</scope>
</reference>
<protein>
    <submittedName>
        <fullName evidence="2">Uncharacterized protein</fullName>
    </submittedName>
</protein>
<dbReference type="EMBL" id="LR796717">
    <property type="protein sequence ID" value="CAB4161101.1"/>
    <property type="molecule type" value="Genomic_DNA"/>
</dbReference>
<accession>A0A6J5NUV4</accession>
<evidence type="ECO:0000313" key="2">
    <source>
        <dbReference type="EMBL" id="CAB4161101.1"/>
    </source>
</evidence>
<gene>
    <name evidence="3" type="ORF">UFOVP1161_20</name>
    <name evidence="1" type="ORF">UFOVP501_20</name>
    <name evidence="2" type="ORF">UFOVP762_31</name>
</gene>
<evidence type="ECO:0000313" key="1">
    <source>
        <dbReference type="EMBL" id="CAB4146425.1"/>
    </source>
</evidence>